<evidence type="ECO:0000313" key="2">
    <source>
        <dbReference type="Proteomes" id="UP001243757"/>
    </source>
</evidence>
<name>A0ABT7F3J4_9RHOB</name>
<dbReference type="Proteomes" id="UP001243757">
    <property type="component" value="Unassembled WGS sequence"/>
</dbReference>
<sequence length="65" mass="7061">MVKAIFTGTIPTDQAHGAMGFLSLHFNGFFDVEGTMPTGFAVTYGFPFLPDVTPVDEAPDLYFGR</sequence>
<accession>A0ABT7F3J4</accession>
<reference evidence="1 2" key="1">
    <citation type="submission" date="2023-05" db="EMBL/GenBank/DDBJ databases">
        <title>Pseudodonghicola sp. nov.</title>
        <authorList>
            <person name="Huang J."/>
        </authorList>
    </citation>
    <scope>NUCLEOTIDE SEQUENCE [LARGE SCALE GENOMIC DNA]</scope>
    <source>
        <strain evidence="1 2">IC7</strain>
    </source>
</reference>
<evidence type="ECO:0000313" key="1">
    <source>
        <dbReference type="EMBL" id="MDK3019055.1"/>
    </source>
</evidence>
<protein>
    <submittedName>
        <fullName evidence="1">Uncharacterized protein</fullName>
    </submittedName>
</protein>
<comment type="caution">
    <text evidence="1">The sequence shown here is derived from an EMBL/GenBank/DDBJ whole genome shotgun (WGS) entry which is preliminary data.</text>
</comment>
<organism evidence="1 2">
    <name type="scientific">Pseudodonghicola flavimaris</name>
    <dbReference type="NCBI Taxonomy" id="3050036"/>
    <lineage>
        <taxon>Bacteria</taxon>
        <taxon>Pseudomonadati</taxon>
        <taxon>Pseudomonadota</taxon>
        <taxon>Alphaproteobacteria</taxon>
        <taxon>Rhodobacterales</taxon>
        <taxon>Paracoccaceae</taxon>
        <taxon>Pseudodonghicola</taxon>
    </lineage>
</organism>
<dbReference type="EMBL" id="JASNJD010000011">
    <property type="protein sequence ID" value="MDK3019055.1"/>
    <property type="molecule type" value="Genomic_DNA"/>
</dbReference>
<proteinExistence type="predicted"/>
<gene>
    <name evidence="1" type="ORF">QO033_15325</name>
</gene>
<dbReference type="RefSeq" id="WP_284481856.1">
    <property type="nucleotide sequence ID" value="NZ_JASNJD010000011.1"/>
</dbReference>
<keyword evidence="2" id="KW-1185">Reference proteome</keyword>